<organism evidence="1 2">
    <name type="scientific">Actinocatenispora comari</name>
    <dbReference type="NCBI Taxonomy" id="2807577"/>
    <lineage>
        <taxon>Bacteria</taxon>
        <taxon>Bacillati</taxon>
        <taxon>Actinomycetota</taxon>
        <taxon>Actinomycetes</taxon>
        <taxon>Micromonosporales</taxon>
        <taxon>Micromonosporaceae</taxon>
        <taxon>Actinocatenispora</taxon>
    </lineage>
</organism>
<dbReference type="GO" id="GO:0016491">
    <property type="term" value="F:oxidoreductase activity"/>
    <property type="evidence" value="ECO:0007669"/>
    <property type="project" value="InterPro"/>
</dbReference>
<evidence type="ECO:0008006" key="3">
    <source>
        <dbReference type="Google" id="ProtNLM"/>
    </source>
</evidence>
<sequence length="155" mass="16841">MNPLRDQVVTTNQRMIERILAEPPGQVRNDVCVLRVLETVGRTSGRRHRTPVGLLGHGQDRYLVCPDRDRDWPANLRGHPRCLLLAGSERVEYLAAPMAGDEAAHAVAAYLAATAMPWVAAAFPVAEGADLAQVAEALPQMAVFRLSRPAAETSP</sequence>
<comment type="caution">
    <text evidence="1">The sequence shown here is derived from an EMBL/GenBank/DDBJ whole genome shotgun (WGS) entry which is preliminary data.</text>
</comment>
<dbReference type="Gene3D" id="2.30.110.10">
    <property type="entry name" value="Electron Transport, Fmn-binding Protein, Chain A"/>
    <property type="match status" value="1"/>
</dbReference>
<dbReference type="InterPro" id="IPR004378">
    <property type="entry name" value="F420H2_quin_Rdtase"/>
</dbReference>
<dbReference type="InterPro" id="IPR012349">
    <property type="entry name" value="Split_barrel_FMN-bd"/>
</dbReference>
<gene>
    <name evidence="1" type="ORF">NUM_61890</name>
</gene>
<evidence type="ECO:0000313" key="2">
    <source>
        <dbReference type="Proteomes" id="UP000614996"/>
    </source>
</evidence>
<reference evidence="2" key="1">
    <citation type="journal article" date="2021" name="Int. J. Syst. Evol. Microbiol.">
        <title>Actinocatenispora comari sp. nov., an endophytic actinomycete isolated from aerial parts of Comarum salesowianum.</title>
        <authorList>
            <person name="Oyunbileg N."/>
            <person name="Iizaka Y."/>
            <person name="Hamada M."/>
            <person name="Davaapurev B.O."/>
            <person name="Fukumoto A."/>
            <person name="Tsetseg B."/>
            <person name="Kato F."/>
            <person name="Tamura T."/>
            <person name="Batkhuu J."/>
            <person name="Anzai Y."/>
        </authorList>
    </citation>
    <scope>NUCLEOTIDE SEQUENCE [LARGE SCALE GENOMIC DNA]</scope>
    <source>
        <strain evidence="2">NUM-2625</strain>
    </source>
</reference>
<keyword evidence="2" id="KW-1185">Reference proteome</keyword>
<accession>A0A8J4AK49</accession>
<dbReference type="RefSeq" id="WP_207128522.1">
    <property type="nucleotide sequence ID" value="NZ_BOPO01000128.1"/>
</dbReference>
<evidence type="ECO:0000313" key="1">
    <source>
        <dbReference type="EMBL" id="GIL30935.1"/>
    </source>
</evidence>
<dbReference type="AlphaFoldDB" id="A0A8J4AK49"/>
<proteinExistence type="predicted"/>
<dbReference type="Pfam" id="PF04075">
    <property type="entry name" value="F420H2_quin_red"/>
    <property type="match status" value="1"/>
</dbReference>
<dbReference type="Proteomes" id="UP000614996">
    <property type="component" value="Unassembled WGS sequence"/>
</dbReference>
<name>A0A8J4AK49_9ACTN</name>
<protein>
    <recommendedName>
        <fullName evidence="3">Nitroreductase family deazaflavin-dependent oxidoreductase</fullName>
    </recommendedName>
</protein>
<dbReference type="EMBL" id="BOPO01000128">
    <property type="protein sequence ID" value="GIL30935.1"/>
    <property type="molecule type" value="Genomic_DNA"/>
</dbReference>